<dbReference type="PANTHER" id="PTHR33641">
    <property type="entry name" value="OS06G0133500 PROTEIN"/>
    <property type="match status" value="1"/>
</dbReference>
<feature type="region of interest" description="Disordered" evidence="1">
    <location>
        <begin position="27"/>
        <end position="68"/>
    </location>
</feature>
<evidence type="ECO:0000313" key="2">
    <source>
        <dbReference type="EMBL" id="VVA19215.1"/>
    </source>
</evidence>
<dbReference type="PANTHER" id="PTHR33641:SF15">
    <property type="entry name" value="AVR9_CF-9 RAPIDLY ELICITED PROTEIN"/>
    <property type="match status" value="1"/>
</dbReference>
<feature type="compositionally biased region" description="Basic and acidic residues" evidence="1">
    <location>
        <begin position="33"/>
        <end position="51"/>
    </location>
</feature>
<organism evidence="2 3">
    <name type="scientific">Prunus dulcis</name>
    <name type="common">Almond</name>
    <name type="synonym">Amygdalus dulcis</name>
    <dbReference type="NCBI Taxonomy" id="3755"/>
    <lineage>
        <taxon>Eukaryota</taxon>
        <taxon>Viridiplantae</taxon>
        <taxon>Streptophyta</taxon>
        <taxon>Embryophyta</taxon>
        <taxon>Tracheophyta</taxon>
        <taxon>Spermatophyta</taxon>
        <taxon>Magnoliopsida</taxon>
        <taxon>eudicotyledons</taxon>
        <taxon>Gunneridae</taxon>
        <taxon>Pentapetalae</taxon>
        <taxon>rosids</taxon>
        <taxon>fabids</taxon>
        <taxon>Rosales</taxon>
        <taxon>Rosaceae</taxon>
        <taxon>Amygdaloideae</taxon>
        <taxon>Amygdaleae</taxon>
        <taxon>Prunus</taxon>
    </lineage>
</organism>
<dbReference type="Proteomes" id="UP000327085">
    <property type="component" value="Chromosome 5"/>
</dbReference>
<dbReference type="AlphaFoldDB" id="A0A5E4EU18"/>
<name>A0A5E4EU18_PRUDU</name>
<sequence length="212" mass="22934">MSVFGGFLGGICADYFDDEFGLPLPNYKANSTKPKDAENSEAEKEINEIKNKYKNVGSSSSSSKPKALAEEPQSHALSFAPSFDGLFCFETLRRVPVGSSILIGGDFGAKWVSGTEIPELEKSPTGMGRGCSFDALCAEFLGQKVKASFPTQQQQKSTGAVASVSDNLNNREEAASFPQQAQPVKKQQSQKAPPRFALELDGLNCFETLVYR</sequence>
<dbReference type="InParanoid" id="A0A5E4EU18"/>
<accession>A0A5E4EU18</accession>
<dbReference type="EMBL" id="CABIKO010000035">
    <property type="protein sequence ID" value="VVA19215.1"/>
    <property type="molecule type" value="Genomic_DNA"/>
</dbReference>
<proteinExistence type="predicted"/>
<dbReference type="Gramene" id="VVA19215">
    <property type="protein sequence ID" value="VVA19215"/>
    <property type="gene ID" value="Prudul26B015918"/>
</dbReference>
<gene>
    <name evidence="2" type="ORF">ALMOND_2B015918</name>
</gene>
<protein>
    <submittedName>
        <fullName evidence="2">PREDICTED: POPTR_0011s15480g</fullName>
    </submittedName>
</protein>
<feature type="compositionally biased region" description="Low complexity" evidence="1">
    <location>
        <begin position="54"/>
        <end position="63"/>
    </location>
</feature>
<feature type="compositionally biased region" description="Low complexity" evidence="1">
    <location>
        <begin position="178"/>
        <end position="193"/>
    </location>
</feature>
<feature type="region of interest" description="Disordered" evidence="1">
    <location>
        <begin position="168"/>
        <end position="193"/>
    </location>
</feature>
<evidence type="ECO:0000313" key="3">
    <source>
        <dbReference type="Proteomes" id="UP000327085"/>
    </source>
</evidence>
<reference evidence="3" key="1">
    <citation type="journal article" date="2020" name="Plant J.">
        <title>Transposons played a major role in the diversification between the closely related almond and peach genomes: results from the almond genome sequence.</title>
        <authorList>
            <person name="Alioto T."/>
            <person name="Alexiou K.G."/>
            <person name="Bardil A."/>
            <person name="Barteri F."/>
            <person name="Castanera R."/>
            <person name="Cruz F."/>
            <person name="Dhingra A."/>
            <person name="Duval H."/>
            <person name="Fernandez I Marti A."/>
            <person name="Frias L."/>
            <person name="Galan B."/>
            <person name="Garcia J.L."/>
            <person name="Howad W."/>
            <person name="Gomez-Garrido J."/>
            <person name="Gut M."/>
            <person name="Julca I."/>
            <person name="Morata J."/>
            <person name="Puigdomenech P."/>
            <person name="Ribeca P."/>
            <person name="Rubio Cabetas M.J."/>
            <person name="Vlasova A."/>
            <person name="Wirthensohn M."/>
            <person name="Garcia-Mas J."/>
            <person name="Gabaldon T."/>
            <person name="Casacuberta J.M."/>
            <person name="Arus P."/>
        </authorList>
    </citation>
    <scope>NUCLEOTIDE SEQUENCE [LARGE SCALE GENOMIC DNA]</scope>
    <source>
        <strain evidence="3">cv. Texas</strain>
    </source>
</reference>
<evidence type="ECO:0000256" key="1">
    <source>
        <dbReference type="SAM" id="MobiDB-lite"/>
    </source>
</evidence>